<evidence type="ECO:0000256" key="2">
    <source>
        <dbReference type="SAM" id="SignalP"/>
    </source>
</evidence>
<dbReference type="Pfam" id="PF13505">
    <property type="entry name" value="OMP_b-brl"/>
    <property type="match status" value="1"/>
</dbReference>
<comment type="caution">
    <text evidence="4">The sequence shown here is derived from an EMBL/GenBank/DDBJ whole genome shotgun (WGS) entry which is preliminary data.</text>
</comment>
<keyword evidence="5" id="KW-1185">Reference proteome</keyword>
<evidence type="ECO:0000313" key="4">
    <source>
        <dbReference type="EMBL" id="RJF93532.1"/>
    </source>
</evidence>
<accession>A0A418WQK3</accession>
<dbReference type="GO" id="GO:0019867">
    <property type="term" value="C:outer membrane"/>
    <property type="evidence" value="ECO:0007669"/>
    <property type="project" value="InterPro"/>
</dbReference>
<dbReference type="Proteomes" id="UP000286100">
    <property type="component" value="Unassembled WGS sequence"/>
</dbReference>
<organism evidence="4 5">
    <name type="scientific">Sphingomonas cavernae</name>
    <dbReference type="NCBI Taxonomy" id="2320861"/>
    <lineage>
        <taxon>Bacteria</taxon>
        <taxon>Pseudomonadati</taxon>
        <taxon>Pseudomonadota</taxon>
        <taxon>Alphaproteobacteria</taxon>
        <taxon>Sphingomonadales</taxon>
        <taxon>Sphingomonadaceae</taxon>
        <taxon>Sphingomonas</taxon>
    </lineage>
</organism>
<keyword evidence="1 2" id="KW-0732">Signal</keyword>
<evidence type="ECO:0000313" key="5">
    <source>
        <dbReference type="Proteomes" id="UP000286100"/>
    </source>
</evidence>
<feature type="domain" description="Outer membrane protein beta-barrel" evidence="3">
    <location>
        <begin position="7"/>
        <end position="185"/>
    </location>
</feature>
<dbReference type="EMBL" id="QYUM01000002">
    <property type="protein sequence ID" value="RJF93532.1"/>
    <property type="molecule type" value="Genomic_DNA"/>
</dbReference>
<dbReference type="SUPFAM" id="SSF56925">
    <property type="entry name" value="OMPA-like"/>
    <property type="match status" value="1"/>
</dbReference>
<dbReference type="InterPro" id="IPR006315">
    <property type="entry name" value="OM_autotransptr_brl_dom"/>
</dbReference>
<evidence type="ECO:0000259" key="3">
    <source>
        <dbReference type="Pfam" id="PF13505"/>
    </source>
</evidence>
<feature type="signal peptide" evidence="2">
    <location>
        <begin position="1"/>
        <end position="20"/>
    </location>
</feature>
<feature type="chain" id="PRO_5019116924" evidence="2">
    <location>
        <begin position="21"/>
        <end position="185"/>
    </location>
</feature>
<dbReference type="InterPro" id="IPR011250">
    <property type="entry name" value="OMP/PagP_B-barrel"/>
</dbReference>
<name>A0A418WQK3_9SPHN</name>
<dbReference type="RefSeq" id="WP_119759819.1">
    <property type="nucleotide sequence ID" value="NZ_QYUM01000002.1"/>
</dbReference>
<dbReference type="Gene3D" id="2.40.160.20">
    <property type="match status" value="1"/>
</dbReference>
<evidence type="ECO:0000256" key="1">
    <source>
        <dbReference type="ARBA" id="ARBA00022729"/>
    </source>
</evidence>
<protein>
    <submittedName>
        <fullName evidence="4">Porin family protein</fullName>
    </submittedName>
</protein>
<dbReference type="InterPro" id="IPR027385">
    <property type="entry name" value="Beta-barrel_OMP"/>
</dbReference>
<proteinExistence type="predicted"/>
<dbReference type="AlphaFoldDB" id="A0A418WQK3"/>
<sequence length="185" mass="19339">MLRKIILAASALAFATAAHAGTETGPYVGVAVTVDAPNADVQGLDSIGSTGVGGSAYAGYNVALGNGFFVAPEANIDLNTAEARLTSGTDSFRLKSRWGWGVGARAGYDISDSTAAYVRAGYARNQIKTIENDVSDKSWGEGIRVGGGLETQVAPHAKLRAEYNYYNYERGLSSTQGLLGISYAF</sequence>
<dbReference type="OrthoDB" id="9815357at2"/>
<dbReference type="NCBIfam" id="TIGR01414">
    <property type="entry name" value="autotrans_barl"/>
    <property type="match status" value="1"/>
</dbReference>
<reference evidence="4 5" key="1">
    <citation type="submission" date="2018-09" db="EMBL/GenBank/DDBJ databases">
        <authorList>
            <person name="Zhu H."/>
        </authorList>
    </citation>
    <scope>NUCLEOTIDE SEQUENCE [LARGE SCALE GENOMIC DNA]</scope>
    <source>
        <strain evidence="4 5">K2R01-6</strain>
    </source>
</reference>
<gene>
    <name evidence="4" type="ORF">D3876_04215</name>
</gene>